<protein>
    <submittedName>
        <fullName evidence="2">Uncharacterized protein</fullName>
    </submittedName>
</protein>
<name>A0A150GWQ1_GONPE</name>
<evidence type="ECO:0000313" key="3">
    <source>
        <dbReference type="Proteomes" id="UP000075714"/>
    </source>
</evidence>
<feature type="region of interest" description="Disordered" evidence="1">
    <location>
        <begin position="51"/>
        <end position="75"/>
    </location>
</feature>
<accession>A0A150GWQ1</accession>
<gene>
    <name evidence="2" type="ORF">GPECTOR_5g325</name>
</gene>
<proteinExistence type="predicted"/>
<reference evidence="3" key="1">
    <citation type="journal article" date="2016" name="Nat. Commun.">
        <title>The Gonium pectorale genome demonstrates co-option of cell cycle regulation during the evolution of multicellularity.</title>
        <authorList>
            <person name="Hanschen E.R."/>
            <person name="Marriage T.N."/>
            <person name="Ferris P.J."/>
            <person name="Hamaji T."/>
            <person name="Toyoda A."/>
            <person name="Fujiyama A."/>
            <person name="Neme R."/>
            <person name="Noguchi H."/>
            <person name="Minakuchi Y."/>
            <person name="Suzuki M."/>
            <person name="Kawai-Toyooka H."/>
            <person name="Smith D.R."/>
            <person name="Sparks H."/>
            <person name="Anderson J."/>
            <person name="Bakaric R."/>
            <person name="Luria V."/>
            <person name="Karger A."/>
            <person name="Kirschner M.W."/>
            <person name="Durand P.M."/>
            <person name="Michod R.E."/>
            <person name="Nozaki H."/>
            <person name="Olson B.J."/>
        </authorList>
    </citation>
    <scope>NUCLEOTIDE SEQUENCE [LARGE SCALE GENOMIC DNA]</scope>
    <source>
        <strain evidence="3">NIES-2863</strain>
    </source>
</reference>
<feature type="region of interest" description="Disordered" evidence="1">
    <location>
        <begin position="12"/>
        <end position="34"/>
    </location>
</feature>
<keyword evidence="3" id="KW-1185">Reference proteome</keyword>
<dbReference type="AlphaFoldDB" id="A0A150GWQ1"/>
<evidence type="ECO:0000313" key="2">
    <source>
        <dbReference type="EMBL" id="KXZ54234.1"/>
    </source>
</evidence>
<organism evidence="2 3">
    <name type="scientific">Gonium pectorale</name>
    <name type="common">Green alga</name>
    <dbReference type="NCBI Taxonomy" id="33097"/>
    <lineage>
        <taxon>Eukaryota</taxon>
        <taxon>Viridiplantae</taxon>
        <taxon>Chlorophyta</taxon>
        <taxon>core chlorophytes</taxon>
        <taxon>Chlorophyceae</taxon>
        <taxon>CS clade</taxon>
        <taxon>Chlamydomonadales</taxon>
        <taxon>Volvocaceae</taxon>
        <taxon>Gonium</taxon>
    </lineage>
</organism>
<dbReference type="OrthoDB" id="552862at2759"/>
<sequence>MTLEWQLLDAWPSDAGHEGGASASGSQPVESELEQELARCLEDLEACLLPQPEPLPAADPSGGTSGQPLLLPPPPPLFITGAATVQRSAADGDAVSGVPDEAFEAQGGGCLAWMGWSAPPAAAGAASGSWPWSMRRVAVLWVDGRISAVVLVQIYGAALALVGRPEWTRVGPL</sequence>
<dbReference type="EMBL" id="LSYV01000006">
    <property type="protein sequence ID" value="KXZ54234.1"/>
    <property type="molecule type" value="Genomic_DNA"/>
</dbReference>
<evidence type="ECO:0000256" key="1">
    <source>
        <dbReference type="SAM" id="MobiDB-lite"/>
    </source>
</evidence>
<dbReference type="Proteomes" id="UP000075714">
    <property type="component" value="Unassembled WGS sequence"/>
</dbReference>
<comment type="caution">
    <text evidence="2">The sequence shown here is derived from an EMBL/GenBank/DDBJ whole genome shotgun (WGS) entry which is preliminary data.</text>
</comment>